<dbReference type="Proteomes" id="UP000092321">
    <property type="component" value="Unassembled WGS sequence"/>
</dbReference>
<protein>
    <submittedName>
        <fullName evidence="1">Uncharacterized protein</fullName>
    </submittedName>
</protein>
<keyword evidence="2" id="KW-1185">Reference proteome</keyword>
<organism evidence="1 2">
    <name type="scientific">Hanseniaspora valbyensis NRRL Y-1626</name>
    <dbReference type="NCBI Taxonomy" id="766949"/>
    <lineage>
        <taxon>Eukaryota</taxon>
        <taxon>Fungi</taxon>
        <taxon>Dikarya</taxon>
        <taxon>Ascomycota</taxon>
        <taxon>Saccharomycotina</taxon>
        <taxon>Saccharomycetes</taxon>
        <taxon>Saccharomycodales</taxon>
        <taxon>Saccharomycodaceae</taxon>
        <taxon>Hanseniaspora</taxon>
    </lineage>
</organism>
<dbReference type="EMBL" id="LXPE01000228">
    <property type="protein sequence ID" value="OBA25129.1"/>
    <property type="molecule type" value="Genomic_DNA"/>
</dbReference>
<comment type="caution">
    <text evidence="1">The sequence shown here is derived from an EMBL/GenBank/DDBJ whole genome shotgun (WGS) entry which is preliminary data.</text>
</comment>
<sequence>MSDLTLTQSLRDYHSNDLKFEMNQMPVLSNWDDIFISIFLNIPIKTLSNELTNLCIKQYPSMNGHAKNITDGYHTHRVKKLLKLQIDLLRQSTLMSLLLQEPLEAFKNLQILQLPHFLQSLVQIPILSNDLLWNGCQCSLCAPKLDMIDHYMHDHLWFRQNISNSGGFGSGISDKFQELENGEMFGFMLLPINKYCEDLEVLIDGNGLDFCWDFHDDLYNGNNMKLIHYEDDNHRNENCGLNETDYDSLVLHSFKHFLDLYLDYFLYNLPNLKIISLSGFVYRVDMDRYGSFLLHD</sequence>
<gene>
    <name evidence="1" type="ORF">HANVADRAFT_54101</name>
</gene>
<evidence type="ECO:0000313" key="2">
    <source>
        <dbReference type="Proteomes" id="UP000092321"/>
    </source>
</evidence>
<dbReference type="OrthoDB" id="3976101at2759"/>
<evidence type="ECO:0000313" key="1">
    <source>
        <dbReference type="EMBL" id="OBA25129.1"/>
    </source>
</evidence>
<reference evidence="2" key="1">
    <citation type="journal article" date="2016" name="Proc. Natl. Acad. Sci. U.S.A.">
        <title>Comparative genomics of biotechnologically important yeasts.</title>
        <authorList>
            <person name="Riley R."/>
            <person name="Haridas S."/>
            <person name="Wolfe K.H."/>
            <person name="Lopes M.R."/>
            <person name="Hittinger C.T."/>
            <person name="Goeker M."/>
            <person name="Salamov A.A."/>
            <person name="Wisecaver J.H."/>
            <person name="Long T.M."/>
            <person name="Calvey C.H."/>
            <person name="Aerts A.L."/>
            <person name="Barry K.W."/>
            <person name="Choi C."/>
            <person name="Clum A."/>
            <person name="Coughlan A.Y."/>
            <person name="Deshpande S."/>
            <person name="Douglass A.P."/>
            <person name="Hanson S.J."/>
            <person name="Klenk H.-P."/>
            <person name="LaButti K.M."/>
            <person name="Lapidus A."/>
            <person name="Lindquist E.A."/>
            <person name="Lipzen A.M."/>
            <person name="Meier-Kolthoff J.P."/>
            <person name="Ohm R.A."/>
            <person name="Otillar R.P."/>
            <person name="Pangilinan J.L."/>
            <person name="Peng Y."/>
            <person name="Rokas A."/>
            <person name="Rosa C.A."/>
            <person name="Scheuner C."/>
            <person name="Sibirny A.A."/>
            <person name="Slot J.C."/>
            <person name="Stielow J.B."/>
            <person name="Sun H."/>
            <person name="Kurtzman C.P."/>
            <person name="Blackwell M."/>
            <person name="Grigoriev I.V."/>
            <person name="Jeffries T.W."/>
        </authorList>
    </citation>
    <scope>NUCLEOTIDE SEQUENCE [LARGE SCALE GENOMIC DNA]</scope>
    <source>
        <strain evidence="2">NRRL Y-1626</strain>
    </source>
</reference>
<dbReference type="AlphaFoldDB" id="A0A1B7T8R5"/>
<accession>A0A1B7T8R5</accession>
<name>A0A1B7T8R5_9ASCO</name>
<proteinExistence type="predicted"/>